<organism evidence="3 4">
    <name type="scientific">Rhipicephalus microplus</name>
    <name type="common">Cattle tick</name>
    <name type="synonym">Boophilus microplus</name>
    <dbReference type="NCBI Taxonomy" id="6941"/>
    <lineage>
        <taxon>Eukaryota</taxon>
        <taxon>Metazoa</taxon>
        <taxon>Ecdysozoa</taxon>
        <taxon>Arthropoda</taxon>
        <taxon>Chelicerata</taxon>
        <taxon>Arachnida</taxon>
        <taxon>Acari</taxon>
        <taxon>Parasitiformes</taxon>
        <taxon>Ixodida</taxon>
        <taxon>Ixodoidea</taxon>
        <taxon>Ixodidae</taxon>
        <taxon>Rhipicephalinae</taxon>
        <taxon>Rhipicephalus</taxon>
        <taxon>Boophilus</taxon>
    </lineage>
</organism>
<feature type="compositionally biased region" description="Basic and acidic residues" evidence="2">
    <location>
        <begin position="126"/>
        <end position="140"/>
    </location>
</feature>
<dbReference type="EMBL" id="JABSTU010004118">
    <property type="protein sequence ID" value="KAH7964226.1"/>
    <property type="molecule type" value="Genomic_DNA"/>
</dbReference>
<feature type="coiled-coil region" evidence="1">
    <location>
        <begin position="84"/>
        <end position="121"/>
    </location>
</feature>
<sequence length="457" mass="49640">MVRGAREDVIVPSARVPAVRERVMGTGQAETTTGSRAVNSARPVIHALSERGEFGEPTPCLRVDGTRRDDSPPRRVRLYMGRQKQAVDEQLLAYEEMVANLEEEMLKSQKCEEELQKSKVRLESEVKAGQLREEDLKESRAPSYQEPRSPDAARADRVARDVYNHRHSPRWLPGRLLVWASQASGPTRAGMSGHATLRWPTSQGSAISLWARMTSSFPTSFVAPDDSLVVADALRPPREVDALLSRRLLSRPLSRRSFLFDPVATDLISFEADGCNSTGYSPLGDPLLSFTGRDPFFGAPYCDASRLNEDHSPSQASNGLYQLFETHALMGPSPAQSPLAGLSPSAARLTAQIAAPSPSYRGHSGVGGNALTDSPWSRAQRVDDVVCKPARLTDNVAAFTDACWRTGARTCYGRARVGAVTAARNCGAAPKRCVGSGALVAFCFKGRPRVPSAKHSD</sequence>
<protein>
    <submittedName>
        <fullName evidence="3">Uncharacterized protein</fullName>
    </submittedName>
</protein>
<accession>A0A9J6CZT9</accession>
<feature type="region of interest" description="Disordered" evidence="2">
    <location>
        <begin position="126"/>
        <end position="156"/>
    </location>
</feature>
<evidence type="ECO:0000313" key="3">
    <source>
        <dbReference type="EMBL" id="KAH7964226.1"/>
    </source>
</evidence>
<comment type="caution">
    <text evidence="3">The sequence shown here is derived from an EMBL/GenBank/DDBJ whole genome shotgun (WGS) entry which is preliminary data.</text>
</comment>
<dbReference type="Proteomes" id="UP000821866">
    <property type="component" value="Unassembled WGS sequence"/>
</dbReference>
<evidence type="ECO:0000256" key="1">
    <source>
        <dbReference type="SAM" id="Coils"/>
    </source>
</evidence>
<reference evidence="3" key="2">
    <citation type="submission" date="2021-09" db="EMBL/GenBank/DDBJ databases">
        <authorList>
            <person name="Jia N."/>
            <person name="Wang J."/>
            <person name="Shi W."/>
            <person name="Du L."/>
            <person name="Sun Y."/>
            <person name="Zhan W."/>
            <person name="Jiang J."/>
            <person name="Wang Q."/>
            <person name="Zhang B."/>
            <person name="Ji P."/>
            <person name="Sakyi L.B."/>
            <person name="Cui X."/>
            <person name="Yuan T."/>
            <person name="Jiang B."/>
            <person name="Yang W."/>
            <person name="Lam T.T.-Y."/>
            <person name="Chang Q."/>
            <person name="Ding S."/>
            <person name="Wang X."/>
            <person name="Zhu J."/>
            <person name="Ruan X."/>
            <person name="Zhao L."/>
            <person name="Wei J."/>
            <person name="Que T."/>
            <person name="Du C."/>
            <person name="Cheng J."/>
            <person name="Dai P."/>
            <person name="Han X."/>
            <person name="Huang E."/>
            <person name="Gao Y."/>
            <person name="Liu J."/>
            <person name="Shao H."/>
            <person name="Ye R."/>
            <person name="Li L."/>
            <person name="Wei W."/>
            <person name="Wang X."/>
            <person name="Wang C."/>
            <person name="Huo Q."/>
            <person name="Li W."/>
            <person name="Guo W."/>
            <person name="Chen H."/>
            <person name="Chen S."/>
            <person name="Zhou L."/>
            <person name="Zhou L."/>
            <person name="Ni X."/>
            <person name="Tian J."/>
            <person name="Zhou Y."/>
            <person name="Sheng Y."/>
            <person name="Liu T."/>
            <person name="Pan Y."/>
            <person name="Xia L."/>
            <person name="Li J."/>
            <person name="Zhao F."/>
            <person name="Cao W."/>
        </authorList>
    </citation>
    <scope>NUCLEOTIDE SEQUENCE</scope>
    <source>
        <strain evidence="3">Rmic-2018</strain>
        <tissue evidence="3">Larvae</tissue>
    </source>
</reference>
<keyword evidence="1" id="KW-0175">Coiled coil</keyword>
<evidence type="ECO:0000256" key="2">
    <source>
        <dbReference type="SAM" id="MobiDB-lite"/>
    </source>
</evidence>
<dbReference type="VEuPathDB" id="VectorBase:LOC119185246"/>
<name>A0A9J6CZT9_RHIMP</name>
<reference evidence="3" key="1">
    <citation type="journal article" date="2020" name="Cell">
        <title>Large-Scale Comparative Analyses of Tick Genomes Elucidate Their Genetic Diversity and Vector Capacities.</title>
        <authorList>
            <consortium name="Tick Genome and Microbiome Consortium (TIGMIC)"/>
            <person name="Jia N."/>
            <person name="Wang J."/>
            <person name="Shi W."/>
            <person name="Du L."/>
            <person name="Sun Y."/>
            <person name="Zhan W."/>
            <person name="Jiang J.F."/>
            <person name="Wang Q."/>
            <person name="Zhang B."/>
            <person name="Ji P."/>
            <person name="Bell-Sakyi L."/>
            <person name="Cui X.M."/>
            <person name="Yuan T.T."/>
            <person name="Jiang B.G."/>
            <person name="Yang W.F."/>
            <person name="Lam T.T."/>
            <person name="Chang Q.C."/>
            <person name="Ding S.J."/>
            <person name="Wang X.J."/>
            <person name="Zhu J.G."/>
            <person name="Ruan X.D."/>
            <person name="Zhao L."/>
            <person name="Wei J.T."/>
            <person name="Ye R.Z."/>
            <person name="Que T.C."/>
            <person name="Du C.H."/>
            <person name="Zhou Y.H."/>
            <person name="Cheng J.X."/>
            <person name="Dai P.F."/>
            <person name="Guo W.B."/>
            <person name="Han X.H."/>
            <person name="Huang E.J."/>
            <person name="Li L.F."/>
            <person name="Wei W."/>
            <person name="Gao Y.C."/>
            <person name="Liu J.Z."/>
            <person name="Shao H.Z."/>
            <person name="Wang X."/>
            <person name="Wang C.C."/>
            <person name="Yang T.C."/>
            <person name="Huo Q.B."/>
            <person name="Li W."/>
            <person name="Chen H.Y."/>
            <person name="Chen S.E."/>
            <person name="Zhou L.G."/>
            <person name="Ni X.B."/>
            <person name="Tian J.H."/>
            <person name="Sheng Y."/>
            <person name="Liu T."/>
            <person name="Pan Y.S."/>
            <person name="Xia L.Y."/>
            <person name="Li J."/>
            <person name="Zhao F."/>
            <person name="Cao W.C."/>
        </authorList>
    </citation>
    <scope>NUCLEOTIDE SEQUENCE</scope>
    <source>
        <strain evidence="3">Rmic-2018</strain>
    </source>
</reference>
<proteinExistence type="predicted"/>
<gene>
    <name evidence="3" type="ORF">HPB51_027536</name>
</gene>
<evidence type="ECO:0000313" key="4">
    <source>
        <dbReference type="Proteomes" id="UP000821866"/>
    </source>
</evidence>
<keyword evidence="4" id="KW-1185">Reference proteome</keyword>
<dbReference type="AlphaFoldDB" id="A0A9J6CZT9"/>